<organism evidence="1 2">
    <name type="scientific">Vibrio casei</name>
    <dbReference type="NCBI Taxonomy" id="673372"/>
    <lineage>
        <taxon>Bacteria</taxon>
        <taxon>Pseudomonadati</taxon>
        <taxon>Pseudomonadota</taxon>
        <taxon>Gammaproteobacteria</taxon>
        <taxon>Vibrionales</taxon>
        <taxon>Vibrionaceae</taxon>
        <taxon>Vibrio</taxon>
    </lineage>
</organism>
<sequence>MSFFKKTLASLGIGSARVDTILKQDVVYPGQSVAVDVHVYGGATKQSIDNIHLKLCCRYQMERRNQDDRQMPGQKVAKTYVLAKWSLPETFDIEPQQDRVFSVVLDVPWNTPITLGDSKVWLETSLDIALASDPTDKDEITVRPDPLEDGIFSALEEAGLRIRQVECEAVKGFDLPFVQEFEFVPVHGEFHGRWRELEIVTYRSQDDLTIWFEVDRQKKGMGGMLSNLIGGHKLKRELVLQHDEDPKAAGNKVIAFLDQSS</sequence>
<dbReference type="RefSeq" id="WP_086959150.1">
    <property type="nucleotide sequence ID" value="NZ_AP018680.1"/>
</dbReference>
<dbReference type="GeneID" id="303187364"/>
<comment type="caution">
    <text evidence="1">The sequence shown here is derived from an EMBL/GenBank/DDBJ whole genome shotgun (WGS) entry which is preliminary data.</text>
</comment>
<evidence type="ECO:0000313" key="2">
    <source>
        <dbReference type="Proteomes" id="UP000252479"/>
    </source>
</evidence>
<dbReference type="Proteomes" id="UP000252479">
    <property type="component" value="Unassembled WGS sequence"/>
</dbReference>
<dbReference type="EMBL" id="QPGL01000001">
    <property type="protein sequence ID" value="RCS72217.1"/>
    <property type="molecule type" value="Genomic_DNA"/>
</dbReference>
<keyword evidence="2" id="KW-1185">Reference proteome</keyword>
<gene>
    <name evidence="1" type="ORF">CIK83_00460</name>
</gene>
<evidence type="ECO:0000313" key="1">
    <source>
        <dbReference type="EMBL" id="RCS72217.1"/>
    </source>
</evidence>
<dbReference type="OrthoDB" id="2351239at2"/>
<protein>
    <submittedName>
        <fullName evidence="1">Sporulation control protein Spo0M</fullName>
    </submittedName>
</protein>
<dbReference type="PANTHER" id="PTHR40053">
    <property type="entry name" value="SPORULATION-CONTROL PROTEIN SPO0M"/>
    <property type="match status" value="1"/>
</dbReference>
<dbReference type="Pfam" id="PF07070">
    <property type="entry name" value="Spo0M"/>
    <property type="match status" value="1"/>
</dbReference>
<name>A0A368LK34_9VIBR</name>
<dbReference type="InterPro" id="IPR009776">
    <property type="entry name" value="Spore_0_M"/>
</dbReference>
<proteinExistence type="predicted"/>
<dbReference type="PANTHER" id="PTHR40053:SF1">
    <property type="entry name" value="SPORULATION-CONTROL PROTEIN SPO0M"/>
    <property type="match status" value="1"/>
</dbReference>
<dbReference type="AlphaFoldDB" id="A0A368LK34"/>
<accession>A0A368LK34</accession>
<reference evidence="1 2" key="1">
    <citation type="journal article" date="2017" name="Elife">
        <title>Extensive horizontal gene transfer in cheese-associated bacteria.</title>
        <authorList>
            <person name="Bonham K.S."/>
            <person name="Wolfe B.E."/>
            <person name="Dutton R.J."/>
        </authorList>
    </citation>
    <scope>NUCLEOTIDE SEQUENCE [LARGE SCALE GENOMIC DNA]</scope>
    <source>
        <strain evidence="1 2">JB196</strain>
    </source>
</reference>